<dbReference type="RefSeq" id="WP_137033524.1">
    <property type="nucleotide sequence ID" value="NZ_JAUYVY010000041.1"/>
</dbReference>
<protein>
    <submittedName>
        <fullName evidence="1">Uncharacterized protein</fullName>
    </submittedName>
</protein>
<evidence type="ECO:0000313" key="1">
    <source>
        <dbReference type="EMBL" id="MEZ8183817.1"/>
    </source>
</evidence>
<comment type="caution">
    <text evidence="1">The sequence shown here is derived from an EMBL/GenBank/DDBJ whole genome shotgun (WGS) entry which is preliminary data.</text>
</comment>
<evidence type="ECO:0000313" key="2">
    <source>
        <dbReference type="Proteomes" id="UP001569200"/>
    </source>
</evidence>
<keyword evidence="2" id="KW-1185">Reference proteome</keyword>
<proteinExistence type="predicted"/>
<sequence>MEKHVEKLVLKEMMKLSDNKVLLLDNLQIPLLNTLGLQWSECLPFLETVLNDLSDKGVIRTENLRSGQWRFFKGIEFDDYTKPPQKHALGINIESFHNNGSAQFGDHNVSNIHLVQGIEQLLTEIEHSSASLEDKETARKKIKAVFENPTVSSVLGAAASSVLGLF</sequence>
<gene>
    <name evidence="1" type="ORF">ACED33_24400</name>
</gene>
<dbReference type="Proteomes" id="UP001569200">
    <property type="component" value="Unassembled WGS sequence"/>
</dbReference>
<reference evidence="1 2" key="1">
    <citation type="submission" date="2024-06" db="EMBL/GenBank/DDBJ databases">
        <authorList>
            <person name="Steensen K."/>
            <person name="Seneca J."/>
            <person name="Bartlau N."/>
            <person name="Yu A.X."/>
            <person name="Polz M.F."/>
        </authorList>
    </citation>
    <scope>NUCLEOTIDE SEQUENCE [LARGE SCALE GENOMIC DNA]</scope>
    <source>
        <strain evidence="1 2">1F145</strain>
    </source>
</reference>
<dbReference type="EMBL" id="JBGOOW010000061">
    <property type="protein sequence ID" value="MEZ8183817.1"/>
    <property type="molecule type" value="Genomic_DNA"/>
</dbReference>
<accession>A0ABV4M119</accession>
<name>A0ABV4M119_VIBSP</name>
<organism evidence="1 2">
    <name type="scientific">Vibrio splendidus</name>
    <dbReference type="NCBI Taxonomy" id="29497"/>
    <lineage>
        <taxon>Bacteria</taxon>
        <taxon>Pseudomonadati</taxon>
        <taxon>Pseudomonadota</taxon>
        <taxon>Gammaproteobacteria</taxon>
        <taxon>Vibrionales</taxon>
        <taxon>Vibrionaceae</taxon>
        <taxon>Vibrio</taxon>
    </lineage>
</organism>